<dbReference type="Pfam" id="PF13557">
    <property type="entry name" value="Phenol_MetA_deg"/>
    <property type="match status" value="1"/>
</dbReference>
<proteinExistence type="predicted"/>
<keyword evidence="2" id="KW-0732">Signal</keyword>
<feature type="signal peptide" evidence="2">
    <location>
        <begin position="1"/>
        <end position="21"/>
    </location>
</feature>
<dbReference type="RefSeq" id="WP_191098759.1">
    <property type="nucleotide sequence ID" value="NZ_JACXXF010000001.1"/>
</dbReference>
<gene>
    <name evidence="3" type="ORF">IEG06_01390</name>
</gene>
<protein>
    <submittedName>
        <fullName evidence="3">Transporter</fullName>
    </submittedName>
</protein>
<reference evidence="3 4" key="1">
    <citation type="submission" date="2020-09" db="EMBL/GenBank/DDBJ databases">
        <title>Bacillus nautilus sp. nov., Chryseoglobus crepusculi sp. nov, and Psychrobacter noctis sp. nov., isolated from deep-sea sponges from the equatorial Atlantic.</title>
        <authorList>
            <person name="Stennett H.L."/>
            <person name="Williams S.E."/>
        </authorList>
    </citation>
    <scope>NUCLEOTIDE SEQUENCE [LARGE SCALE GENOMIC DNA]</scope>
    <source>
        <strain evidence="3 4">28M-24</strain>
    </source>
</reference>
<comment type="caution">
    <text evidence="3">The sequence shown here is derived from an EMBL/GenBank/DDBJ whole genome shotgun (WGS) entry which is preliminary data.</text>
</comment>
<feature type="region of interest" description="Disordered" evidence="1">
    <location>
        <begin position="305"/>
        <end position="353"/>
    </location>
</feature>
<accession>A0ABR8LPF3</accession>
<evidence type="ECO:0000313" key="3">
    <source>
        <dbReference type="EMBL" id="MBD3862086.1"/>
    </source>
</evidence>
<dbReference type="InterPro" id="IPR025737">
    <property type="entry name" value="FApF"/>
</dbReference>
<sequence length="353" mass="40379">MLNPKLILQFTLLLASFTATAQYTEVINSNRPGVSRSAFAVGKNVAQLEVGPYMLKEEHTPLKNEASGFGIDFAARYGLVWEELELNIESTYQNDTFTDNRSTLFPIETDRANFKYLTLGAKYLVYDPYKKRGEEKPNIYSYHANKKFKWSNLIPAVAVYAGVNYDAKDNVYVPYSNPFTSPNYEGGFTPKVMVATQNNFNSGWVLVMNFAKDRIGSDFSDFQYIVTLTKSITDQWVLFGETQGIKSDYYADNLFRFGGAYLWSKDFQLDTAITFNTKDTPSVFSFNFGASYRLDFHKDPEADIDNGTDVLEEYERKANRKKNKNKKDNDSDTPEDSGKRKKETQEIDFDDEN</sequence>
<keyword evidence="4" id="KW-1185">Reference proteome</keyword>
<organism evidence="3 4">
    <name type="scientific">Olleya marilimosa</name>
    <dbReference type="NCBI Taxonomy" id="272164"/>
    <lineage>
        <taxon>Bacteria</taxon>
        <taxon>Pseudomonadati</taxon>
        <taxon>Bacteroidota</taxon>
        <taxon>Flavobacteriia</taxon>
        <taxon>Flavobacteriales</taxon>
        <taxon>Flavobacteriaceae</taxon>
    </lineage>
</organism>
<evidence type="ECO:0000313" key="4">
    <source>
        <dbReference type="Proteomes" id="UP000627521"/>
    </source>
</evidence>
<dbReference type="Proteomes" id="UP000627521">
    <property type="component" value="Unassembled WGS sequence"/>
</dbReference>
<feature type="chain" id="PRO_5046736488" evidence="2">
    <location>
        <begin position="22"/>
        <end position="353"/>
    </location>
</feature>
<evidence type="ECO:0000256" key="1">
    <source>
        <dbReference type="SAM" id="MobiDB-lite"/>
    </source>
</evidence>
<dbReference type="EMBL" id="JACXXH010000001">
    <property type="protein sequence ID" value="MBD3862086.1"/>
    <property type="molecule type" value="Genomic_DNA"/>
</dbReference>
<evidence type="ECO:0000256" key="2">
    <source>
        <dbReference type="SAM" id="SignalP"/>
    </source>
</evidence>
<name>A0ABR8LPF3_9FLAO</name>